<proteinExistence type="inferred from homology"/>
<evidence type="ECO:0000256" key="2">
    <source>
        <dbReference type="ARBA" id="ARBA00022840"/>
    </source>
</evidence>
<dbReference type="EMBL" id="MNPL01002580">
    <property type="protein sequence ID" value="OQR78160.1"/>
    <property type="molecule type" value="Genomic_DNA"/>
</dbReference>
<keyword evidence="2 3" id="KW-0067">ATP-binding</keyword>
<dbReference type="Gene3D" id="1.10.8.60">
    <property type="match status" value="2"/>
</dbReference>
<dbReference type="STRING" id="418985.A0A1V9XXF7"/>
<dbReference type="AlphaFoldDB" id="A0A1V9XXF7"/>
<organism evidence="5 6">
    <name type="scientific">Tropilaelaps mercedesae</name>
    <dbReference type="NCBI Taxonomy" id="418985"/>
    <lineage>
        <taxon>Eukaryota</taxon>
        <taxon>Metazoa</taxon>
        <taxon>Ecdysozoa</taxon>
        <taxon>Arthropoda</taxon>
        <taxon>Chelicerata</taxon>
        <taxon>Arachnida</taxon>
        <taxon>Acari</taxon>
        <taxon>Parasitiformes</taxon>
        <taxon>Mesostigmata</taxon>
        <taxon>Gamasina</taxon>
        <taxon>Dermanyssoidea</taxon>
        <taxon>Laelapidae</taxon>
        <taxon>Tropilaelaps</taxon>
    </lineage>
</organism>
<dbReference type="Gene3D" id="3.40.50.300">
    <property type="entry name" value="P-loop containing nucleotide triphosphate hydrolases"/>
    <property type="match status" value="2"/>
</dbReference>
<feature type="domain" description="AAA+ ATPase" evidence="4">
    <location>
        <begin position="67"/>
        <end position="188"/>
    </location>
</feature>
<name>A0A1V9XXF7_9ACAR</name>
<dbReference type="GO" id="GO:0016887">
    <property type="term" value="F:ATP hydrolysis activity"/>
    <property type="evidence" value="ECO:0007669"/>
    <property type="project" value="InterPro"/>
</dbReference>
<dbReference type="InterPro" id="IPR027417">
    <property type="entry name" value="P-loop_NTPase"/>
</dbReference>
<evidence type="ECO:0000259" key="4">
    <source>
        <dbReference type="SMART" id="SM00382"/>
    </source>
</evidence>
<dbReference type="GO" id="GO:0005737">
    <property type="term" value="C:cytoplasm"/>
    <property type="evidence" value="ECO:0007669"/>
    <property type="project" value="TreeGrafter"/>
</dbReference>
<dbReference type="OrthoDB" id="27435at2759"/>
<dbReference type="InterPro" id="IPR050168">
    <property type="entry name" value="AAA_ATPase_domain"/>
</dbReference>
<evidence type="ECO:0000313" key="6">
    <source>
        <dbReference type="Proteomes" id="UP000192247"/>
    </source>
</evidence>
<keyword evidence="1 3" id="KW-0547">Nucleotide-binding</keyword>
<dbReference type="FunFam" id="3.40.50.300:FF:000661">
    <property type="entry name" value="calmodulin-interacting protein 111 isoform X1"/>
    <property type="match status" value="1"/>
</dbReference>
<dbReference type="CDD" id="cd19511">
    <property type="entry name" value="RecA-like_CDC48_r2-like"/>
    <property type="match status" value="1"/>
</dbReference>
<dbReference type="InParanoid" id="A0A1V9XXF7"/>
<evidence type="ECO:0000313" key="5">
    <source>
        <dbReference type="EMBL" id="OQR78160.1"/>
    </source>
</evidence>
<dbReference type="InterPro" id="IPR003959">
    <property type="entry name" value="ATPase_AAA_core"/>
</dbReference>
<dbReference type="PROSITE" id="PS00674">
    <property type="entry name" value="AAA"/>
    <property type="match status" value="1"/>
</dbReference>
<dbReference type="InterPro" id="IPR003593">
    <property type="entry name" value="AAA+_ATPase"/>
</dbReference>
<dbReference type="SUPFAM" id="SSF52540">
    <property type="entry name" value="P-loop containing nucleoside triphosphate hydrolases"/>
    <property type="match status" value="2"/>
</dbReference>
<comment type="similarity">
    <text evidence="3">Belongs to the AAA ATPase family.</text>
</comment>
<dbReference type="GO" id="GO:0005524">
    <property type="term" value="F:ATP binding"/>
    <property type="evidence" value="ECO:0007669"/>
    <property type="project" value="UniProtKB-KW"/>
</dbReference>
<dbReference type="PANTHER" id="PTHR23077">
    <property type="entry name" value="AAA-FAMILY ATPASE"/>
    <property type="match status" value="1"/>
</dbReference>
<reference evidence="5 6" key="1">
    <citation type="journal article" date="2017" name="Gigascience">
        <title>Draft genome of the honey bee ectoparasitic mite, Tropilaelaps mercedesae, is shaped by the parasitic life history.</title>
        <authorList>
            <person name="Dong X."/>
            <person name="Armstrong S.D."/>
            <person name="Xia D."/>
            <person name="Makepeace B.L."/>
            <person name="Darby A.C."/>
            <person name="Kadowaki T."/>
        </authorList>
    </citation>
    <scope>NUCLEOTIDE SEQUENCE [LARGE SCALE GENOMIC DNA]</scope>
    <source>
        <strain evidence="5">Wuxi-XJTLU</strain>
    </source>
</reference>
<protein>
    <submittedName>
        <fullName evidence="5">Spermatogenesis-associated protein 5-like</fullName>
    </submittedName>
</protein>
<dbReference type="Pfam" id="PF00004">
    <property type="entry name" value="AAA"/>
    <property type="match status" value="2"/>
</dbReference>
<evidence type="ECO:0000256" key="3">
    <source>
        <dbReference type="RuleBase" id="RU003651"/>
    </source>
</evidence>
<evidence type="ECO:0000256" key="1">
    <source>
        <dbReference type="ARBA" id="ARBA00022741"/>
    </source>
</evidence>
<dbReference type="SMART" id="SM00382">
    <property type="entry name" value="AAA"/>
    <property type="match status" value="2"/>
</dbReference>
<comment type="caution">
    <text evidence="5">The sequence shown here is derived from an EMBL/GenBank/DDBJ whole genome shotgun (WGS) entry which is preliminary data.</text>
</comment>
<feature type="domain" description="AAA+ ATPase" evidence="4">
    <location>
        <begin position="313"/>
        <end position="452"/>
    </location>
</feature>
<accession>A0A1V9XXF7</accession>
<dbReference type="InterPro" id="IPR003960">
    <property type="entry name" value="ATPase_AAA_CS"/>
</dbReference>
<keyword evidence="6" id="KW-1185">Reference proteome</keyword>
<dbReference type="Proteomes" id="UP000192247">
    <property type="component" value="Unassembled WGS sequence"/>
</dbReference>
<sequence length="531" mass="58571">MITHNTEFTLTRKPVLCENSNSLKMSTKTQITFDDIGGLDSAKSLLQSLATISSHGLKHLATMGIRPLRRILLIGPSGTGKSMLVNALASKLGVEILEVGTQDFANSEESSAEVPFIKKVRRHLILLDNVETLLGGKRDNKGGFAKLRAFISALPYQVFVVATCNRVSMLDENIRGVFDSEIETTVPKAEDRLKILKLMFRKFPHRLMDNEISEINSVLHGYTGENLESLVRHAVVDRMMRKGEDEAGSFDLKDLLAASKIVTATPMREVMLDIPKVYWADIGGMGEVKKQLMKSVQWPLLHKNDFKRMGIKPPSGLLMYGPPGCAKTMIARALATESGLNFLAVKGPELFSKWVGDSERAVRDLFRKARSAAPAIVFFDEIDVIATERKSSSDGGSGVGDRVLAQLLTEMDGIEALEDVMIVAATNRPDIIDEALLRPGRLDSMVYVPLPDEAARREILGICFKRHPVGSEVQLSSVVCNTTGYSGAEVRCTVMRRSPIVVFYYACKRTFRHKDRFTGSTGANGLHMPSQ</sequence>
<dbReference type="PANTHER" id="PTHR23077:SF27">
    <property type="entry name" value="ATPASE FAMILY GENE 2 PROTEIN HOMOLOG A"/>
    <property type="match status" value="1"/>
</dbReference>
<gene>
    <name evidence="5" type="ORF">BIW11_06593</name>
</gene>